<dbReference type="AlphaFoldDB" id="A0A6A6E5Y4"/>
<feature type="non-terminal residue" evidence="1">
    <location>
        <position position="53"/>
    </location>
</feature>
<sequence length="53" mass="6601">MSLRTQGRSKKRDRNNENFLKRWRTFTKNGYDIHQDYHADVYILLRRKGQIFE</sequence>
<dbReference type="EMBL" id="ML994634">
    <property type="protein sequence ID" value="KAF2185276.1"/>
    <property type="molecule type" value="Genomic_DNA"/>
</dbReference>
<gene>
    <name evidence="1" type="ORF">K469DRAFT_577094</name>
</gene>
<dbReference type="OrthoDB" id="3551822at2759"/>
<dbReference type="Proteomes" id="UP000800200">
    <property type="component" value="Unassembled WGS sequence"/>
</dbReference>
<protein>
    <submittedName>
        <fullName evidence="1">Uncharacterized protein</fullName>
    </submittedName>
</protein>
<name>A0A6A6E5Y4_9PEZI</name>
<accession>A0A6A6E5Y4</accession>
<keyword evidence="2" id="KW-1185">Reference proteome</keyword>
<organism evidence="1 2">
    <name type="scientific">Zopfia rhizophila CBS 207.26</name>
    <dbReference type="NCBI Taxonomy" id="1314779"/>
    <lineage>
        <taxon>Eukaryota</taxon>
        <taxon>Fungi</taxon>
        <taxon>Dikarya</taxon>
        <taxon>Ascomycota</taxon>
        <taxon>Pezizomycotina</taxon>
        <taxon>Dothideomycetes</taxon>
        <taxon>Dothideomycetes incertae sedis</taxon>
        <taxon>Zopfiaceae</taxon>
        <taxon>Zopfia</taxon>
    </lineage>
</organism>
<evidence type="ECO:0000313" key="1">
    <source>
        <dbReference type="EMBL" id="KAF2185276.1"/>
    </source>
</evidence>
<evidence type="ECO:0000313" key="2">
    <source>
        <dbReference type="Proteomes" id="UP000800200"/>
    </source>
</evidence>
<reference evidence="1" key="1">
    <citation type="journal article" date="2020" name="Stud. Mycol.">
        <title>101 Dothideomycetes genomes: a test case for predicting lifestyles and emergence of pathogens.</title>
        <authorList>
            <person name="Haridas S."/>
            <person name="Albert R."/>
            <person name="Binder M."/>
            <person name="Bloem J."/>
            <person name="Labutti K."/>
            <person name="Salamov A."/>
            <person name="Andreopoulos B."/>
            <person name="Baker S."/>
            <person name="Barry K."/>
            <person name="Bills G."/>
            <person name="Bluhm B."/>
            <person name="Cannon C."/>
            <person name="Castanera R."/>
            <person name="Culley D."/>
            <person name="Daum C."/>
            <person name="Ezra D."/>
            <person name="Gonzalez J."/>
            <person name="Henrissat B."/>
            <person name="Kuo A."/>
            <person name="Liang C."/>
            <person name="Lipzen A."/>
            <person name="Lutzoni F."/>
            <person name="Magnuson J."/>
            <person name="Mondo S."/>
            <person name="Nolan M."/>
            <person name="Ohm R."/>
            <person name="Pangilinan J."/>
            <person name="Park H.-J."/>
            <person name="Ramirez L."/>
            <person name="Alfaro M."/>
            <person name="Sun H."/>
            <person name="Tritt A."/>
            <person name="Yoshinaga Y."/>
            <person name="Zwiers L.-H."/>
            <person name="Turgeon B."/>
            <person name="Goodwin S."/>
            <person name="Spatafora J."/>
            <person name="Crous P."/>
            <person name="Grigoriev I."/>
        </authorList>
    </citation>
    <scope>NUCLEOTIDE SEQUENCE</scope>
    <source>
        <strain evidence="1">CBS 207.26</strain>
    </source>
</reference>
<proteinExistence type="predicted"/>